<evidence type="ECO:0000313" key="5">
    <source>
        <dbReference type="Proteomes" id="UP000046122"/>
    </source>
</evidence>
<dbReference type="Proteomes" id="UP000046122">
    <property type="component" value="Unassembled WGS sequence"/>
</dbReference>
<feature type="chain" id="PRO_5007381027" evidence="1">
    <location>
        <begin position="23"/>
        <end position="89"/>
    </location>
</feature>
<dbReference type="EMBL" id="CCNE01000006">
    <property type="protein sequence ID" value="CDX52192.1"/>
    <property type="molecule type" value="Genomic_DNA"/>
</dbReference>
<evidence type="ECO:0000313" key="2">
    <source>
        <dbReference type="EMBL" id="CDX11760.1"/>
    </source>
</evidence>
<protein>
    <submittedName>
        <fullName evidence="3">Putative signal peptide protein</fullName>
    </submittedName>
</protein>
<name>A0A090FXX6_MESPL</name>
<evidence type="ECO:0000313" key="3">
    <source>
        <dbReference type="EMBL" id="CDX52192.1"/>
    </source>
</evidence>
<sequence length="89" mass="8871">MINTKTLIGSALAAATTLAATAAYSGPAAKPGFAFEKCYGVVKAGQNDCQTATHSCAGTSTADNQPDSWLYVPAGSCAKITGGSDKPKA</sequence>
<dbReference type="Proteomes" id="UP000045285">
    <property type="component" value="Unassembled WGS sequence"/>
</dbReference>
<keyword evidence="1" id="KW-0732">Signal</keyword>
<keyword evidence="4" id="KW-1185">Reference proteome</keyword>
<accession>A0A090FXX6</accession>
<organism evidence="3 5">
    <name type="scientific">Mesorhizobium plurifarium</name>
    <dbReference type="NCBI Taxonomy" id="69974"/>
    <lineage>
        <taxon>Bacteria</taxon>
        <taxon>Pseudomonadati</taxon>
        <taxon>Pseudomonadota</taxon>
        <taxon>Alphaproteobacteria</taxon>
        <taxon>Hyphomicrobiales</taxon>
        <taxon>Phyllobacteriaceae</taxon>
        <taxon>Mesorhizobium</taxon>
    </lineage>
</organism>
<feature type="signal peptide" evidence="1">
    <location>
        <begin position="1"/>
        <end position="22"/>
    </location>
</feature>
<evidence type="ECO:0000313" key="4">
    <source>
        <dbReference type="Proteomes" id="UP000045285"/>
    </source>
</evidence>
<dbReference type="AlphaFoldDB" id="A0A090FXX6"/>
<reference evidence="3 5" key="2">
    <citation type="submission" date="2014-08" db="EMBL/GenBank/DDBJ databases">
        <authorList>
            <person name="Moulin Lionel"/>
        </authorList>
    </citation>
    <scope>NUCLEOTIDE SEQUENCE [LARGE SCALE GENOMIC DNA]</scope>
</reference>
<dbReference type="EMBL" id="CCMZ01000003">
    <property type="protein sequence ID" value="CDX11760.1"/>
    <property type="molecule type" value="Genomic_DNA"/>
</dbReference>
<reference evidence="4" key="1">
    <citation type="submission" date="2014-08" db="EMBL/GenBank/DDBJ databases">
        <authorList>
            <person name="Moulin L."/>
        </authorList>
    </citation>
    <scope>NUCLEOTIDE SEQUENCE [LARGE SCALE GENOMIC DNA]</scope>
</reference>
<proteinExistence type="predicted"/>
<dbReference type="InterPro" id="IPR018740">
    <property type="entry name" value="DUF2282_membr"/>
</dbReference>
<gene>
    <name evidence="2" type="ORF">MPL3356_110147</name>
    <name evidence="3" type="ORF">MPL3365_140277</name>
</gene>
<dbReference type="Pfam" id="PF10048">
    <property type="entry name" value="DUF2282"/>
    <property type="match status" value="1"/>
</dbReference>
<evidence type="ECO:0000256" key="1">
    <source>
        <dbReference type="SAM" id="SignalP"/>
    </source>
</evidence>